<accession>A0A6S7I4C4</accession>
<comment type="caution">
    <text evidence="1">The sequence shown here is derived from an EMBL/GenBank/DDBJ whole genome shotgun (WGS) entry which is preliminary data.</text>
</comment>
<organism evidence="1 2">
    <name type="scientific">Paramuricea clavata</name>
    <name type="common">Red gorgonian</name>
    <name type="synonym">Violescent sea-whip</name>
    <dbReference type="NCBI Taxonomy" id="317549"/>
    <lineage>
        <taxon>Eukaryota</taxon>
        <taxon>Metazoa</taxon>
        <taxon>Cnidaria</taxon>
        <taxon>Anthozoa</taxon>
        <taxon>Octocorallia</taxon>
        <taxon>Malacalcyonacea</taxon>
        <taxon>Plexauridae</taxon>
        <taxon>Paramuricea</taxon>
    </lineage>
</organism>
<dbReference type="EMBL" id="CACRXK020007263">
    <property type="protein sequence ID" value="CAB4011779.1"/>
    <property type="molecule type" value="Genomic_DNA"/>
</dbReference>
<dbReference type="Gene3D" id="3.60.10.10">
    <property type="entry name" value="Endonuclease/exonuclease/phosphatase"/>
    <property type="match status" value="1"/>
</dbReference>
<dbReference type="SUPFAM" id="SSF56219">
    <property type="entry name" value="DNase I-like"/>
    <property type="match status" value="1"/>
</dbReference>
<dbReference type="Proteomes" id="UP001152795">
    <property type="component" value="Unassembled WGS sequence"/>
</dbReference>
<proteinExistence type="predicted"/>
<reference evidence="1" key="1">
    <citation type="submission" date="2020-04" db="EMBL/GenBank/DDBJ databases">
        <authorList>
            <person name="Alioto T."/>
            <person name="Alioto T."/>
            <person name="Gomez Garrido J."/>
        </authorList>
    </citation>
    <scope>NUCLEOTIDE SEQUENCE</scope>
    <source>
        <strain evidence="1">A484AB</strain>
    </source>
</reference>
<evidence type="ECO:0000313" key="2">
    <source>
        <dbReference type="Proteomes" id="UP001152795"/>
    </source>
</evidence>
<dbReference type="InterPro" id="IPR036691">
    <property type="entry name" value="Endo/exonu/phosph_ase_sf"/>
</dbReference>
<name>A0A6S7I4C4_PARCT</name>
<evidence type="ECO:0000313" key="1">
    <source>
        <dbReference type="EMBL" id="CAB4011779.1"/>
    </source>
</evidence>
<protein>
    <submittedName>
        <fullName evidence="1">Uncharacterized protein</fullName>
    </submittedName>
</protein>
<gene>
    <name evidence="1" type="ORF">PACLA_8A037350</name>
</gene>
<keyword evidence="2" id="KW-1185">Reference proteome</keyword>
<dbReference type="AlphaFoldDB" id="A0A6S7I4C4"/>
<sequence>MADVSRVIPCLIIFYALYMGFELGKPVKFCNVILNTNGFIDCNNRIHLKRGNTTRGSNALLGQQTVYGPVLVSDSDVEVPPHERLITWYLMANFARNDLVCNTGKEYLSKYIDGHEQNVSPQCTCYHAEIYMSFHAEKRSKCLVKYYSNPFAFRRLLLSGDVELNPVPCTALNSNLNETPTITANSNNIPSLAADLPSGLKFVSWNIQSLNAHLDQVRLTLNSPNEASVIGLSETWLNQNFMNKDIQIDGYKLASRFDRVSDTWGGVAMLVKENIPFDERIDLRHDNLETIWIE</sequence>